<keyword evidence="3" id="KW-1185">Reference proteome</keyword>
<comment type="caution">
    <text evidence="2">The sequence shown here is derived from an EMBL/GenBank/DDBJ whole genome shotgun (WGS) entry which is preliminary data.</text>
</comment>
<reference evidence="3" key="1">
    <citation type="journal article" date="2019" name="bioRxiv">
        <title>Genomics, evolutionary history and diagnostics of the Alternaria alternata species group including apple and Asian pear pathotypes.</title>
        <authorList>
            <person name="Armitage A.D."/>
            <person name="Cockerton H.M."/>
            <person name="Sreenivasaprasad S."/>
            <person name="Woodhall J.W."/>
            <person name="Lane C.R."/>
            <person name="Harrison R.J."/>
            <person name="Clarkson J.P."/>
        </authorList>
    </citation>
    <scope>NUCLEOTIDE SEQUENCE [LARGE SCALE GENOMIC DNA]</scope>
    <source>
        <strain evidence="3">RGR 97.0016</strain>
    </source>
</reference>
<proteinExistence type="predicted"/>
<feature type="chain" id="PRO_5020528261" evidence="1">
    <location>
        <begin position="18"/>
        <end position="261"/>
    </location>
</feature>
<organism evidence="2 3">
    <name type="scientific">Alternaria arborescens</name>
    <dbReference type="NCBI Taxonomy" id="156630"/>
    <lineage>
        <taxon>Eukaryota</taxon>
        <taxon>Fungi</taxon>
        <taxon>Dikarya</taxon>
        <taxon>Ascomycota</taxon>
        <taxon>Pezizomycotina</taxon>
        <taxon>Dothideomycetes</taxon>
        <taxon>Pleosporomycetidae</taxon>
        <taxon>Pleosporales</taxon>
        <taxon>Pleosporineae</taxon>
        <taxon>Pleosporaceae</taxon>
        <taxon>Alternaria</taxon>
        <taxon>Alternaria sect. Alternaria</taxon>
    </lineage>
</organism>
<evidence type="ECO:0000313" key="3">
    <source>
        <dbReference type="Proteomes" id="UP000293823"/>
    </source>
</evidence>
<feature type="signal peptide" evidence="1">
    <location>
        <begin position="1"/>
        <end position="17"/>
    </location>
</feature>
<dbReference type="EMBL" id="PEJP01000002">
    <property type="protein sequence ID" value="RYO72814.1"/>
    <property type="molecule type" value="Genomic_DNA"/>
</dbReference>
<dbReference type="Proteomes" id="UP000293823">
    <property type="component" value="Unassembled WGS sequence"/>
</dbReference>
<gene>
    <name evidence="2" type="ORF">AA0113_g683</name>
</gene>
<dbReference type="OrthoDB" id="5429634at2759"/>
<accession>A0A4Q4SPJ3</accession>
<protein>
    <submittedName>
        <fullName evidence="2">Uncharacterized protein</fullName>
    </submittedName>
</protein>
<evidence type="ECO:0000313" key="2">
    <source>
        <dbReference type="EMBL" id="RYO72814.1"/>
    </source>
</evidence>
<sequence>MGGLRTFILAIASLVSSQLILSLSKLICASYNSAVFGSISSNDYMVFSVDEAFVNDKTCTNCFNEVKQEKSTMARFTDGTLRSTESLYGSGEVIGSTLESLWSKARSGKLDRLEPATCIDEYATSIQSNRKNLLIVSGGNGGNEPRSQYNFINGSYVYWADQFDVCAAADLEFSRAFQWICSGSDDPNTECSSVVDRMRNQPSWQVGWRCDGNGVCDFLRSPVKYCLSESAQPHCKLHFEPTIATIITVLNLGKFRSCSTP</sequence>
<dbReference type="AlphaFoldDB" id="A0A4Q4SPJ3"/>
<evidence type="ECO:0000256" key="1">
    <source>
        <dbReference type="SAM" id="SignalP"/>
    </source>
</evidence>
<name>A0A4Q4SPJ3_9PLEO</name>
<keyword evidence="1" id="KW-0732">Signal</keyword>